<keyword evidence="2" id="KW-1185">Reference proteome</keyword>
<evidence type="ECO:0000313" key="2">
    <source>
        <dbReference type="Proteomes" id="UP000008037"/>
    </source>
</evidence>
<dbReference type="BioCyc" id="CNIT1237085:G1324-1115-MONOMER"/>
<dbReference type="KEGG" id="nga:Ngar_c11170"/>
<protein>
    <submittedName>
        <fullName evidence="1">Uncharacterized protein</fullName>
    </submittedName>
</protein>
<evidence type="ECO:0000313" key="1">
    <source>
        <dbReference type="EMBL" id="AFU58059.1"/>
    </source>
</evidence>
<dbReference type="HOGENOM" id="CLU_2550378_0_0_2"/>
<reference evidence="1 2" key="1">
    <citation type="journal article" date="2012" name="Environ. Microbiol.">
        <title>The genome of the ammonia-oxidizing Candidatus Nitrososphaera gargensis: insights into metabolic versatility and environmental adaptations.</title>
        <authorList>
            <person name="Spang A."/>
            <person name="Poehlein A."/>
            <person name="Offre P."/>
            <person name="Zumbragel S."/>
            <person name="Haider S."/>
            <person name="Rychlik N."/>
            <person name="Nowka B."/>
            <person name="Schmeisser C."/>
            <person name="Lebedeva E.V."/>
            <person name="Rattei T."/>
            <person name="Bohm C."/>
            <person name="Schmid M."/>
            <person name="Galushko A."/>
            <person name="Hatzenpichler R."/>
            <person name="Weinmaier T."/>
            <person name="Daniel R."/>
            <person name="Schleper C."/>
            <person name="Spieck E."/>
            <person name="Streit W."/>
            <person name="Wagner M."/>
        </authorList>
    </citation>
    <scope>NUCLEOTIDE SEQUENCE [LARGE SCALE GENOMIC DNA]</scope>
    <source>
        <strain evidence="2">Ga9.2</strain>
    </source>
</reference>
<dbReference type="InParanoid" id="K0IMN8"/>
<dbReference type="OrthoDB" id="13979at2157"/>
<gene>
    <name evidence="1" type="ordered locus">Ngar_c11170</name>
</gene>
<organism evidence="1 2">
    <name type="scientific">Nitrososphaera gargensis (strain Ga9.2)</name>
    <dbReference type="NCBI Taxonomy" id="1237085"/>
    <lineage>
        <taxon>Archaea</taxon>
        <taxon>Nitrososphaerota</taxon>
        <taxon>Nitrososphaeria</taxon>
        <taxon>Nitrososphaerales</taxon>
        <taxon>Nitrososphaeraceae</taxon>
        <taxon>Nitrososphaera</taxon>
    </lineage>
</organism>
<dbReference type="RefSeq" id="WP_015018597.1">
    <property type="nucleotide sequence ID" value="NC_018719.1"/>
</dbReference>
<accession>K0IMN8</accession>
<name>K0IMN8_NITGG</name>
<dbReference type="EMBL" id="CP002408">
    <property type="protein sequence ID" value="AFU58059.1"/>
    <property type="molecule type" value="Genomic_DNA"/>
</dbReference>
<dbReference type="GeneID" id="13795512"/>
<proteinExistence type="predicted"/>
<dbReference type="Proteomes" id="UP000008037">
    <property type="component" value="Chromosome"/>
</dbReference>
<sequence length="82" mass="9011">MAMFQPVDTVKIHIDQDVKKPDGTQVTIDDIRPDYLFGNGVTCCGFTLKDGTDVAAVFFVVDQAYDTQVRAILEDIKTAVVS</sequence>
<dbReference type="AlphaFoldDB" id="K0IMN8"/>